<evidence type="ECO:0000256" key="7">
    <source>
        <dbReference type="ARBA" id="ARBA00022989"/>
    </source>
</evidence>
<feature type="transmembrane region" description="Helical" evidence="9">
    <location>
        <begin position="182"/>
        <end position="201"/>
    </location>
</feature>
<reference evidence="10 11" key="1">
    <citation type="submission" date="2019-04" db="EMBL/GenBank/DDBJ databases">
        <title>Genome sequence of Bacillus hwajinpoensis strain Y2.</title>
        <authorList>
            <person name="Fair J.L."/>
            <person name="Maclea K.S."/>
        </authorList>
    </citation>
    <scope>NUCLEOTIDE SEQUENCE [LARGE SCALE GENOMIC DNA]</scope>
    <source>
        <strain evidence="10 11">Y2</strain>
    </source>
</reference>
<evidence type="ECO:0000256" key="6">
    <source>
        <dbReference type="ARBA" id="ARBA00022847"/>
    </source>
</evidence>
<evidence type="ECO:0000256" key="8">
    <source>
        <dbReference type="ARBA" id="ARBA00023136"/>
    </source>
</evidence>
<keyword evidence="7 9" id="KW-1133">Transmembrane helix</keyword>
<comment type="subcellular location">
    <subcellularLocation>
        <location evidence="1 9">Cell membrane</location>
        <topology evidence="1 9">Multi-pass membrane protein</topology>
    </subcellularLocation>
</comment>
<proteinExistence type="inferred from homology"/>
<dbReference type="GO" id="GO:0005283">
    <property type="term" value="F:amino acid:sodium symporter activity"/>
    <property type="evidence" value="ECO:0007669"/>
    <property type="project" value="InterPro"/>
</dbReference>
<feature type="transmembrane region" description="Helical" evidence="9">
    <location>
        <begin position="343"/>
        <end position="367"/>
    </location>
</feature>
<feature type="transmembrane region" description="Helical" evidence="9">
    <location>
        <begin position="142"/>
        <end position="162"/>
    </location>
</feature>
<evidence type="ECO:0000313" key="11">
    <source>
        <dbReference type="Proteomes" id="UP000310541"/>
    </source>
</evidence>
<dbReference type="PRINTS" id="PR00175">
    <property type="entry name" value="NAALASMPORT"/>
</dbReference>
<feature type="transmembrane region" description="Helical" evidence="9">
    <location>
        <begin position="14"/>
        <end position="33"/>
    </location>
</feature>
<keyword evidence="3 9" id="KW-0813">Transport</keyword>
<evidence type="ECO:0000256" key="5">
    <source>
        <dbReference type="ARBA" id="ARBA00022692"/>
    </source>
</evidence>
<keyword evidence="6 9" id="KW-0769">Symport</keyword>
<evidence type="ECO:0000313" key="10">
    <source>
        <dbReference type="EMBL" id="TKD68270.1"/>
    </source>
</evidence>
<dbReference type="PANTHER" id="PTHR30330">
    <property type="entry name" value="AGSS FAMILY TRANSPORTER, SODIUM-ALANINE"/>
    <property type="match status" value="1"/>
</dbReference>
<dbReference type="FunFam" id="1.20.1740.10:FF:000004">
    <property type="entry name" value="Sodium:alanine symporter family protein"/>
    <property type="match status" value="1"/>
</dbReference>
<feature type="transmembrane region" description="Helical" evidence="9">
    <location>
        <begin position="387"/>
        <end position="408"/>
    </location>
</feature>
<accession>A0A4U1MDQ8</accession>
<comment type="caution">
    <text evidence="10">The sequence shown here is derived from an EMBL/GenBank/DDBJ whole genome shotgun (WGS) entry which is preliminary data.</text>
</comment>
<dbReference type="RefSeq" id="WP_136948378.1">
    <property type="nucleotide sequence ID" value="NZ_SWFM01000006.1"/>
</dbReference>
<sequence length="472" mass="50914">MDILEKIVSFGNDLIWSNVLIFILIGVGLYFTIRSRFVQFRLFGEMFHVLTEKDTMKGRKKSVSSLQAFFISTASRVGTGNLAGVASAVSIGGPGAVFWMWVIALLGAASGFVESTLAQIYKVRDGDDFRGGPAYYMQRALNARWLGIIFAVLITFSFGLVFNSVQSNTIALAFENSFDVNRWVLGAILTVATAIIIFGGVRRIAVVSQIIVPIMAGIYLLVAAYVLIVNFTEIPAMFALIFQHAFGLKEVTGGGVGAAMLLGIKRGLFSNEAGMGSAPNAAATADVSHPVKQGLIQALGVFVDTLLIATATAFMVMMSNGYVDSKLDGVQLTQEAMNQHLGSGAGIFVAIAVLLFAFSSIIGNYYYGETNIEFIKSSKTALFIYRLAVLGMVMFGAKAGFGIVWSMADLSMGLMALLNLIVIAIIGKVAFVALKDYRDQRKAGKDPQFYADTIKGLKSDIWTDRPVKDKSN</sequence>
<dbReference type="NCBIfam" id="TIGR00835">
    <property type="entry name" value="agcS"/>
    <property type="match status" value="1"/>
</dbReference>
<gene>
    <name evidence="10" type="ORF">FBF83_17160</name>
</gene>
<evidence type="ECO:0000256" key="2">
    <source>
        <dbReference type="ARBA" id="ARBA00009261"/>
    </source>
</evidence>
<keyword evidence="4 9" id="KW-1003">Cell membrane</keyword>
<dbReference type="EMBL" id="SWFM01000006">
    <property type="protein sequence ID" value="TKD68270.1"/>
    <property type="molecule type" value="Genomic_DNA"/>
</dbReference>
<name>A0A4U1MDQ8_9BACL</name>
<organism evidence="10 11">
    <name type="scientific">Guptibacillus hwajinpoensis</name>
    <dbReference type="NCBI Taxonomy" id="208199"/>
    <lineage>
        <taxon>Bacteria</taxon>
        <taxon>Bacillati</taxon>
        <taxon>Bacillota</taxon>
        <taxon>Bacilli</taxon>
        <taxon>Bacillales</taxon>
        <taxon>Guptibacillaceae</taxon>
        <taxon>Guptibacillus</taxon>
    </lineage>
</organism>
<keyword evidence="8 9" id="KW-0472">Membrane</keyword>
<dbReference type="Gene3D" id="1.20.1740.10">
    <property type="entry name" value="Amino acid/polyamine transporter I"/>
    <property type="match status" value="1"/>
</dbReference>
<feature type="transmembrane region" description="Helical" evidence="9">
    <location>
        <begin position="298"/>
        <end position="323"/>
    </location>
</feature>
<feature type="transmembrane region" description="Helical" evidence="9">
    <location>
        <begin position="414"/>
        <end position="434"/>
    </location>
</feature>
<dbReference type="PROSITE" id="PS00873">
    <property type="entry name" value="NA_ALANINE_SYMP"/>
    <property type="match status" value="1"/>
</dbReference>
<dbReference type="Proteomes" id="UP000310541">
    <property type="component" value="Unassembled WGS sequence"/>
</dbReference>
<feature type="transmembrane region" description="Helical" evidence="9">
    <location>
        <begin position="66"/>
        <end position="92"/>
    </location>
</feature>
<dbReference type="GO" id="GO:0005886">
    <property type="term" value="C:plasma membrane"/>
    <property type="evidence" value="ECO:0007669"/>
    <property type="project" value="UniProtKB-SubCell"/>
</dbReference>
<evidence type="ECO:0000256" key="9">
    <source>
        <dbReference type="RuleBase" id="RU363064"/>
    </source>
</evidence>
<protein>
    <submittedName>
        <fullName evidence="10">Alanine:cation symporter family protein</fullName>
    </submittedName>
</protein>
<dbReference type="InterPro" id="IPR001463">
    <property type="entry name" value="Na/Ala_symport"/>
</dbReference>
<dbReference type="PANTHER" id="PTHR30330:SF1">
    <property type="entry name" value="AMINO-ACID CARRIER PROTEIN ALST"/>
    <property type="match status" value="1"/>
</dbReference>
<keyword evidence="5 9" id="KW-0812">Transmembrane</keyword>
<evidence type="ECO:0000256" key="4">
    <source>
        <dbReference type="ARBA" id="ARBA00022475"/>
    </source>
</evidence>
<dbReference type="Pfam" id="PF01235">
    <property type="entry name" value="Na_Ala_symp"/>
    <property type="match status" value="1"/>
</dbReference>
<dbReference type="AlphaFoldDB" id="A0A4U1MDQ8"/>
<dbReference type="OrthoDB" id="9804874at2"/>
<feature type="transmembrane region" description="Helical" evidence="9">
    <location>
        <begin position="210"/>
        <end position="231"/>
    </location>
</feature>
<evidence type="ECO:0000256" key="1">
    <source>
        <dbReference type="ARBA" id="ARBA00004651"/>
    </source>
</evidence>
<comment type="similarity">
    <text evidence="2 9">Belongs to the alanine or glycine:cation symporter (AGCS) (TC 2.A.25) family.</text>
</comment>
<evidence type="ECO:0000256" key="3">
    <source>
        <dbReference type="ARBA" id="ARBA00022448"/>
    </source>
</evidence>